<dbReference type="CDD" id="cd06261">
    <property type="entry name" value="TM_PBP2"/>
    <property type="match status" value="1"/>
</dbReference>
<evidence type="ECO:0000256" key="2">
    <source>
        <dbReference type="ARBA" id="ARBA00022448"/>
    </source>
</evidence>
<dbReference type="InterPro" id="IPR035906">
    <property type="entry name" value="MetI-like_sf"/>
</dbReference>
<feature type="transmembrane region" description="Helical" evidence="7">
    <location>
        <begin position="20"/>
        <end position="42"/>
    </location>
</feature>
<name>A0A101FYH2_9CHLR</name>
<keyword evidence="2 7" id="KW-0813">Transport</keyword>
<accession>A0A101FYH2</accession>
<dbReference type="EMBL" id="LGFU01000014">
    <property type="protein sequence ID" value="KUK46653.1"/>
    <property type="molecule type" value="Genomic_DNA"/>
</dbReference>
<dbReference type="InterPro" id="IPR050809">
    <property type="entry name" value="UgpAE/MalFG_permease"/>
</dbReference>
<dbReference type="Gene3D" id="1.10.3720.10">
    <property type="entry name" value="MetI-like"/>
    <property type="match status" value="1"/>
</dbReference>
<comment type="subcellular location">
    <subcellularLocation>
        <location evidence="1 7">Cell membrane</location>
        <topology evidence="1 7">Multi-pass membrane protein</topology>
    </subcellularLocation>
</comment>
<feature type="transmembrane region" description="Helical" evidence="7">
    <location>
        <begin position="86"/>
        <end position="110"/>
    </location>
</feature>
<gene>
    <name evidence="9" type="ORF">XD73_0471</name>
</gene>
<protein>
    <submittedName>
        <fullName evidence="9">Putative ABC transporter permease protein</fullName>
    </submittedName>
</protein>
<feature type="transmembrane region" description="Helical" evidence="7">
    <location>
        <begin position="171"/>
        <end position="191"/>
    </location>
</feature>
<evidence type="ECO:0000313" key="9">
    <source>
        <dbReference type="EMBL" id="KUK46653.1"/>
    </source>
</evidence>
<feature type="domain" description="ABC transmembrane type-1" evidence="8">
    <location>
        <begin position="83"/>
        <end position="287"/>
    </location>
</feature>
<dbReference type="PANTHER" id="PTHR43227">
    <property type="entry name" value="BLL4140 PROTEIN"/>
    <property type="match status" value="1"/>
</dbReference>
<evidence type="ECO:0000256" key="5">
    <source>
        <dbReference type="ARBA" id="ARBA00022989"/>
    </source>
</evidence>
<evidence type="ECO:0000256" key="7">
    <source>
        <dbReference type="RuleBase" id="RU363032"/>
    </source>
</evidence>
<comment type="caution">
    <text evidence="9">The sequence shown here is derived from an EMBL/GenBank/DDBJ whole genome shotgun (WGS) entry which is preliminary data.</text>
</comment>
<keyword evidence="4 7" id="KW-0812">Transmembrane</keyword>
<sequence length="293" mass="32780">MSKSNSRRGIRLTYRMREALNGYSFVLLWIIGFTVFTLIPLIQTFRFSLNQVTVTATGIKLASLQWANYARALFTDPTFVQLIIEYVIETLVSVPIVIIFAMIIALMLNLDFKGKGFFRTIFFLPVVITSGPVIQELTAQGATSVPGISDSAALAEFLTSLPNWLRNPIDYLLTSFILILWFSGVQILIYLSGLQKIDKSIYEAAAIDGASSWEAFWKITLPSLSMTTLINAIYTIITLSHFSENKVVKYIFSQTYAVDGGIGYSSAMSFLYFIILTLLIGIVALLMIPKRKK</sequence>
<organism evidence="9 10">
    <name type="scientific">Anaerolinea thermophila</name>
    <dbReference type="NCBI Taxonomy" id="167964"/>
    <lineage>
        <taxon>Bacteria</taxon>
        <taxon>Bacillati</taxon>
        <taxon>Chloroflexota</taxon>
        <taxon>Anaerolineae</taxon>
        <taxon>Anaerolineales</taxon>
        <taxon>Anaerolineaceae</taxon>
        <taxon>Anaerolinea</taxon>
    </lineage>
</organism>
<dbReference type="PANTHER" id="PTHR43227:SF3">
    <property type="entry name" value="BINDING-PROTEIN-DEPENDENT TRANSPORT SYSTEMS INNER MEMBRANE COMPONENT"/>
    <property type="match status" value="1"/>
</dbReference>
<keyword evidence="6 7" id="KW-0472">Membrane</keyword>
<dbReference type="PATRIC" id="fig|167964.4.peg.969"/>
<feature type="transmembrane region" description="Helical" evidence="7">
    <location>
        <begin position="221"/>
        <end position="242"/>
    </location>
</feature>
<dbReference type="InterPro" id="IPR000515">
    <property type="entry name" value="MetI-like"/>
</dbReference>
<reference evidence="9 10" key="1">
    <citation type="journal article" date="2015" name="MBio">
        <title>Genome-Resolved Metagenomic Analysis Reveals Roles for Candidate Phyla and Other Microbial Community Members in Biogeochemical Transformations in Oil Reservoirs.</title>
        <authorList>
            <person name="Hu P."/>
            <person name="Tom L."/>
            <person name="Singh A."/>
            <person name="Thomas B.C."/>
            <person name="Baker B.J."/>
            <person name="Piceno Y.M."/>
            <person name="Andersen G.L."/>
            <person name="Banfield J.F."/>
        </authorList>
    </citation>
    <scope>NUCLEOTIDE SEQUENCE [LARGE SCALE GENOMIC DNA]</scope>
    <source>
        <strain evidence="9">46_16</strain>
    </source>
</reference>
<evidence type="ECO:0000256" key="4">
    <source>
        <dbReference type="ARBA" id="ARBA00022692"/>
    </source>
</evidence>
<keyword evidence="3" id="KW-1003">Cell membrane</keyword>
<evidence type="ECO:0000256" key="1">
    <source>
        <dbReference type="ARBA" id="ARBA00004651"/>
    </source>
</evidence>
<feature type="transmembrane region" description="Helical" evidence="7">
    <location>
        <begin position="117"/>
        <end position="134"/>
    </location>
</feature>
<dbReference type="GO" id="GO:0055085">
    <property type="term" value="P:transmembrane transport"/>
    <property type="evidence" value="ECO:0007669"/>
    <property type="project" value="InterPro"/>
</dbReference>
<proteinExistence type="inferred from homology"/>
<dbReference type="PROSITE" id="PS50928">
    <property type="entry name" value="ABC_TM1"/>
    <property type="match status" value="1"/>
</dbReference>
<dbReference type="Proteomes" id="UP000064249">
    <property type="component" value="Unassembled WGS sequence"/>
</dbReference>
<evidence type="ECO:0000259" key="8">
    <source>
        <dbReference type="PROSITE" id="PS50928"/>
    </source>
</evidence>
<dbReference type="Pfam" id="PF00528">
    <property type="entry name" value="BPD_transp_1"/>
    <property type="match status" value="1"/>
</dbReference>
<evidence type="ECO:0000313" key="10">
    <source>
        <dbReference type="Proteomes" id="UP000064249"/>
    </source>
</evidence>
<keyword evidence="5 7" id="KW-1133">Transmembrane helix</keyword>
<evidence type="ECO:0000256" key="3">
    <source>
        <dbReference type="ARBA" id="ARBA00022475"/>
    </source>
</evidence>
<feature type="transmembrane region" description="Helical" evidence="7">
    <location>
        <begin position="262"/>
        <end position="288"/>
    </location>
</feature>
<dbReference type="SUPFAM" id="SSF161098">
    <property type="entry name" value="MetI-like"/>
    <property type="match status" value="1"/>
</dbReference>
<comment type="similarity">
    <text evidence="7">Belongs to the binding-protein-dependent transport system permease family.</text>
</comment>
<dbReference type="AlphaFoldDB" id="A0A101FYH2"/>
<evidence type="ECO:0000256" key="6">
    <source>
        <dbReference type="ARBA" id="ARBA00023136"/>
    </source>
</evidence>
<dbReference type="GO" id="GO:0005886">
    <property type="term" value="C:plasma membrane"/>
    <property type="evidence" value="ECO:0007669"/>
    <property type="project" value="UniProtKB-SubCell"/>
</dbReference>